<evidence type="ECO:0000256" key="1">
    <source>
        <dbReference type="SAM" id="MobiDB-lite"/>
    </source>
</evidence>
<comment type="caution">
    <text evidence="2">The sequence shown here is derived from an EMBL/GenBank/DDBJ whole genome shotgun (WGS) entry which is preliminary data.</text>
</comment>
<name>A0A9D4AZE7_9SAUR</name>
<protein>
    <submittedName>
        <fullName evidence="2">Uncharacterized protein</fullName>
    </submittedName>
</protein>
<dbReference type="Proteomes" id="UP000827986">
    <property type="component" value="Unassembled WGS sequence"/>
</dbReference>
<gene>
    <name evidence="2" type="ORF">KIL84_020862</name>
</gene>
<accession>A0A9D4AZE7</accession>
<evidence type="ECO:0000313" key="3">
    <source>
        <dbReference type="Proteomes" id="UP000827986"/>
    </source>
</evidence>
<reference evidence="2" key="1">
    <citation type="submission" date="2021-09" db="EMBL/GenBank/DDBJ databases">
        <title>The genome of Mauremys mutica provides insights into the evolution of semi-aquatic lifestyle.</title>
        <authorList>
            <person name="Gong S."/>
            <person name="Gao Y."/>
        </authorList>
    </citation>
    <scope>NUCLEOTIDE SEQUENCE</scope>
    <source>
        <strain evidence="2">MM-2020</strain>
        <tissue evidence="2">Muscle</tissue>
    </source>
</reference>
<evidence type="ECO:0000313" key="2">
    <source>
        <dbReference type="EMBL" id="KAH1176128.1"/>
    </source>
</evidence>
<dbReference type="AlphaFoldDB" id="A0A9D4AZE7"/>
<sequence length="176" mass="19961">MSLLQVCSSDHNPAFKIPQTAANRGTGVPGRNLPSDSKKRRPTSRSQLCFQLCSEKMFVSFSLGLLSGRQTAGKVHRFCARTDSLGLCWRRHLKNDTQSSHFAFYCYLAIHHTRKALKARPVLPGFRIHDVPRWRFLKSDHKGREMISEHISEKGLTPEPGPVLKVTLKRSDLSEH</sequence>
<proteinExistence type="predicted"/>
<keyword evidence="3" id="KW-1185">Reference proteome</keyword>
<dbReference type="EMBL" id="JAHDVG010000475">
    <property type="protein sequence ID" value="KAH1176128.1"/>
    <property type="molecule type" value="Genomic_DNA"/>
</dbReference>
<organism evidence="2 3">
    <name type="scientific">Mauremys mutica</name>
    <name type="common">yellowpond turtle</name>
    <dbReference type="NCBI Taxonomy" id="74926"/>
    <lineage>
        <taxon>Eukaryota</taxon>
        <taxon>Metazoa</taxon>
        <taxon>Chordata</taxon>
        <taxon>Craniata</taxon>
        <taxon>Vertebrata</taxon>
        <taxon>Euteleostomi</taxon>
        <taxon>Archelosauria</taxon>
        <taxon>Testudinata</taxon>
        <taxon>Testudines</taxon>
        <taxon>Cryptodira</taxon>
        <taxon>Durocryptodira</taxon>
        <taxon>Testudinoidea</taxon>
        <taxon>Geoemydidae</taxon>
        <taxon>Geoemydinae</taxon>
        <taxon>Mauremys</taxon>
    </lineage>
</organism>
<feature type="region of interest" description="Disordered" evidence="1">
    <location>
        <begin position="15"/>
        <end position="42"/>
    </location>
</feature>